<evidence type="ECO:0000313" key="1">
    <source>
        <dbReference type="EMBL" id="GAJ10824.1"/>
    </source>
</evidence>
<gene>
    <name evidence="1" type="ORF">S12H4_49270</name>
</gene>
<proteinExistence type="predicted"/>
<dbReference type="AlphaFoldDB" id="X1TZX3"/>
<name>X1TZX3_9ZZZZ</name>
<feature type="non-terminal residue" evidence="1">
    <location>
        <position position="1"/>
    </location>
</feature>
<protein>
    <recommendedName>
        <fullName evidence="2">SIR2-like domain-containing protein</fullName>
    </recommendedName>
</protein>
<evidence type="ECO:0008006" key="2">
    <source>
        <dbReference type="Google" id="ProtNLM"/>
    </source>
</evidence>
<accession>X1TZX3</accession>
<organism evidence="1">
    <name type="scientific">marine sediment metagenome</name>
    <dbReference type="NCBI Taxonomy" id="412755"/>
    <lineage>
        <taxon>unclassified sequences</taxon>
        <taxon>metagenomes</taxon>
        <taxon>ecological metagenomes</taxon>
    </lineage>
</organism>
<dbReference type="EMBL" id="BARW01030893">
    <property type="protein sequence ID" value="GAJ10824.1"/>
    <property type="molecule type" value="Genomic_DNA"/>
</dbReference>
<sequence length="226" mass="26650">DSDQKKGDWYSYLYERMTADARKPGEISLSSNKISFITFNYDRSLEQFLYNRSINSFGEEFRSEILKQLGELPIIHVYGKVADLEWEEAGILKLPYNANPMAIDFLTDPNSTKQNLGELHPHWRDRIFIIDEERSNYQDHIDKMKDIIRKAKRIYFLGFGFADENMNLLGFPNVLWKEHRIYGTTIDKTPHDIRNIQAKYMSGRGIDSSHFNFEDMNCLKLLRNHL</sequence>
<reference evidence="1" key="1">
    <citation type="journal article" date="2014" name="Front. Microbiol.">
        <title>High frequency of phylogenetically diverse reductive dehalogenase-homologous genes in deep subseafloor sedimentary metagenomes.</title>
        <authorList>
            <person name="Kawai M."/>
            <person name="Futagami T."/>
            <person name="Toyoda A."/>
            <person name="Takaki Y."/>
            <person name="Nishi S."/>
            <person name="Hori S."/>
            <person name="Arai W."/>
            <person name="Tsubouchi T."/>
            <person name="Morono Y."/>
            <person name="Uchiyama I."/>
            <person name="Ito T."/>
            <person name="Fujiyama A."/>
            <person name="Inagaki F."/>
            <person name="Takami H."/>
        </authorList>
    </citation>
    <scope>NUCLEOTIDE SEQUENCE</scope>
    <source>
        <strain evidence="1">Expedition CK06-06</strain>
    </source>
</reference>
<comment type="caution">
    <text evidence="1">The sequence shown here is derived from an EMBL/GenBank/DDBJ whole genome shotgun (WGS) entry which is preliminary data.</text>
</comment>